<name>A0A1G9WY78_9FIRM</name>
<dbReference type="PROSITE" id="PS50106">
    <property type="entry name" value="PDZ"/>
    <property type="match status" value="1"/>
</dbReference>
<dbReference type="Proteomes" id="UP000199182">
    <property type="component" value="Unassembled WGS sequence"/>
</dbReference>
<dbReference type="InterPro" id="IPR036034">
    <property type="entry name" value="PDZ_sf"/>
</dbReference>
<gene>
    <name evidence="2" type="ORF">SAMN05192585_10731</name>
</gene>
<feature type="domain" description="PDZ" evidence="1">
    <location>
        <begin position="1"/>
        <end position="36"/>
    </location>
</feature>
<dbReference type="STRING" id="258515.SAMN05192585_10731"/>
<dbReference type="SUPFAM" id="SSF50156">
    <property type="entry name" value="PDZ domain-like"/>
    <property type="match status" value="1"/>
</dbReference>
<dbReference type="EMBL" id="FNID01000007">
    <property type="protein sequence ID" value="SDM89399.1"/>
    <property type="molecule type" value="Genomic_DNA"/>
</dbReference>
<dbReference type="Gene3D" id="2.30.42.10">
    <property type="match status" value="1"/>
</dbReference>
<accession>A0A1G9WY78</accession>
<dbReference type="AlphaFoldDB" id="A0A1G9WY78"/>
<dbReference type="Gene3D" id="3.20.20.70">
    <property type="entry name" value="Aldolase class I"/>
    <property type="match status" value="1"/>
</dbReference>
<dbReference type="Pfam" id="PF19238">
    <property type="entry name" value="Radical_SAM_2"/>
    <property type="match status" value="1"/>
</dbReference>
<dbReference type="InterPro" id="IPR001478">
    <property type="entry name" value="PDZ"/>
</dbReference>
<dbReference type="Pfam" id="PF04459">
    <property type="entry name" value="DUF512"/>
    <property type="match status" value="1"/>
</dbReference>
<protein>
    <submittedName>
        <fullName evidence="2">Putative radical SAM enzyme, TIGR03279 family</fullName>
    </submittedName>
</protein>
<dbReference type="InterPro" id="IPR058240">
    <property type="entry name" value="rSAM_sf"/>
</dbReference>
<dbReference type="InterPro" id="IPR013785">
    <property type="entry name" value="Aldolase_TIM"/>
</dbReference>
<dbReference type="RefSeq" id="WP_092638557.1">
    <property type="nucleotide sequence ID" value="NZ_FNID01000007.1"/>
</dbReference>
<proteinExistence type="predicted"/>
<dbReference type="SUPFAM" id="SSF102114">
    <property type="entry name" value="Radical SAM enzymes"/>
    <property type="match status" value="1"/>
</dbReference>
<evidence type="ECO:0000259" key="1">
    <source>
        <dbReference type="PROSITE" id="PS50106"/>
    </source>
</evidence>
<reference evidence="2 3" key="1">
    <citation type="submission" date="2016-10" db="EMBL/GenBank/DDBJ databases">
        <authorList>
            <person name="de Groot N.N."/>
        </authorList>
    </citation>
    <scope>NUCLEOTIDE SEQUENCE [LARGE SCALE GENOMIC DNA]</scope>
    <source>
        <strain evidence="2 3">CGMCC 1.5012</strain>
    </source>
</reference>
<dbReference type="OrthoDB" id="9774724at2"/>
<evidence type="ECO:0000313" key="3">
    <source>
        <dbReference type="Proteomes" id="UP000199182"/>
    </source>
</evidence>
<keyword evidence="3" id="KW-1185">Reference proteome</keyword>
<dbReference type="InterPro" id="IPR007549">
    <property type="entry name" value="DUF512"/>
</dbReference>
<sequence length="434" mass="49059">MPVVIAEVKEHSPAFRAGLSIGDTLLRINENEINDVLDYRFYMTNRILSVEYLRAGCLLATVIKKGEYEELGLEFDTFLMDKQHSCQNRCIFCFVDQLPKGMRETLYFKDDDSRMSFLFGNYITLTNLTDSDVERIVKMKISPVNISVHTTNPLLRVEMMKNKRAGESLRFIKRLAQGGIKINAQLVLCPGINDGEELVRSLNDLSEYYPWVESIALVPVGLTKYRQNLPELVPYTVDTARAVITIAQEFSDNFLKLHGTRLAYPADEFFIKAQLPIPDADYYEEFAQLDNGVGLIASLREDFRLELEDLAPSEQTRKVTIATGMDACSFLVELVDELKEKWHNLTCNVIPIRNDFFGHTITVAGLVTGGDLLEQLKGYNLGEELLLPEVMLRYEQDRFLDDITVKQAEQALSIPIHVVKGGGAGLLRAICGLE</sequence>
<evidence type="ECO:0000313" key="2">
    <source>
        <dbReference type="EMBL" id="SDM89399.1"/>
    </source>
</evidence>
<dbReference type="InterPro" id="IPR045375">
    <property type="entry name" value="Put_radical_SAM-like_N"/>
</dbReference>
<organism evidence="2 3">
    <name type="scientific">Acetanaerobacterium elongatum</name>
    <dbReference type="NCBI Taxonomy" id="258515"/>
    <lineage>
        <taxon>Bacteria</taxon>
        <taxon>Bacillati</taxon>
        <taxon>Bacillota</taxon>
        <taxon>Clostridia</taxon>
        <taxon>Eubacteriales</taxon>
        <taxon>Oscillospiraceae</taxon>
        <taxon>Acetanaerobacterium</taxon>
    </lineage>
</organism>